<dbReference type="Pfam" id="PF13384">
    <property type="entry name" value="HTH_23"/>
    <property type="match status" value="1"/>
</dbReference>
<proteinExistence type="predicted"/>
<dbReference type="RefSeq" id="WP_230338617.1">
    <property type="nucleotide sequence ID" value="NZ_CP069798.1"/>
</dbReference>
<protein>
    <submittedName>
        <fullName evidence="1">Helix-turn-helix domain-containing protein</fullName>
    </submittedName>
</protein>
<accession>A0A892ZFB1</accession>
<dbReference type="InterPro" id="IPR009057">
    <property type="entry name" value="Homeodomain-like_sf"/>
</dbReference>
<reference evidence="1" key="1">
    <citation type="submission" date="2021-02" db="EMBL/GenBank/DDBJ databases">
        <title>Neisseriaceae sp. 26B isolated from the cloaca of a Common Toad-headed Turtle (Mesoclemmys nasuta).</title>
        <authorList>
            <person name="Spergser J."/>
            <person name="Busse H.-J."/>
        </authorList>
    </citation>
    <scope>NUCLEOTIDE SEQUENCE</scope>
    <source>
        <strain evidence="1">26B</strain>
    </source>
</reference>
<sequence length="191" mass="22517">MPKLTPKNHQLTEHDFLKLAKTESHPRARTRLFILHQLQQGQTPEEIAPRFGLHPLTIHILRRKYWEFGIEQAIYDKQRPGRNSKLKPQDHQAFKQRIIEEQEKREGGRLTAEDIHTIAAQEFNTRVWHEKGKRPRIIRQQQFEYAYIFGAVCLRTGTTAALVMPSVNKEAMLLHLRQISKETPKAGMLWW</sequence>
<dbReference type="AlphaFoldDB" id="A0A892ZFB1"/>
<evidence type="ECO:0000313" key="1">
    <source>
        <dbReference type="EMBL" id="QRQ81323.1"/>
    </source>
</evidence>
<keyword evidence="2" id="KW-1185">Reference proteome</keyword>
<organism evidence="1 2">
    <name type="scientific">Paralysiella testudinis</name>
    <dbReference type="NCBI Taxonomy" id="2809020"/>
    <lineage>
        <taxon>Bacteria</taxon>
        <taxon>Pseudomonadati</taxon>
        <taxon>Pseudomonadota</taxon>
        <taxon>Betaproteobacteria</taxon>
        <taxon>Neisseriales</taxon>
        <taxon>Neisseriaceae</taxon>
        <taxon>Paralysiella</taxon>
    </lineage>
</organism>
<name>A0A892ZFB1_9NEIS</name>
<dbReference type="KEGG" id="ptes:JQU52_11465"/>
<gene>
    <name evidence="1" type="ORF">JQU52_11465</name>
</gene>
<evidence type="ECO:0000313" key="2">
    <source>
        <dbReference type="Proteomes" id="UP000653156"/>
    </source>
</evidence>
<dbReference type="SUPFAM" id="SSF46689">
    <property type="entry name" value="Homeodomain-like"/>
    <property type="match status" value="1"/>
</dbReference>
<dbReference type="Proteomes" id="UP000653156">
    <property type="component" value="Chromosome"/>
</dbReference>
<dbReference type="EMBL" id="CP069798">
    <property type="protein sequence ID" value="QRQ81323.1"/>
    <property type="molecule type" value="Genomic_DNA"/>
</dbReference>